<evidence type="ECO:0000313" key="11">
    <source>
        <dbReference type="Proteomes" id="UP001431902"/>
    </source>
</evidence>
<evidence type="ECO:0000256" key="1">
    <source>
        <dbReference type="ARBA" id="ARBA00001968"/>
    </source>
</evidence>
<dbReference type="EMBL" id="JASGBH010000011">
    <property type="protein sequence ID" value="MDI9234990.1"/>
    <property type="molecule type" value="Genomic_DNA"/>
</dbReference>
<feature type="signal peptide" evidence="7">
    <location>
        <begin position="1"/>
        <end position="34"/>
    </location>
</feature>
<comment type="cofactor">
    <cofactor evidence="1">
        <name>a divalent metal cation</name>
        <dbReference type="ChEBI" id="CHEBI:60240"/>
    </cofactor>
</comment>
<keyword evidence="5" id="KW-0234">DNA repair</keyword>
<gene>
    <name evidence="10" type="ORF">QLQ16_14215</name>
</gene>
<dbReference type="InterPro" id="IPR012310">
    <property type="entry name" value="DNA_ligase_ATP-dep_cent"/>
</dbReference>
<dbReference type="InterPro" id="IPR050326">
    <property type="entry name" value="NAD_dep_DNA_ligaseB"/>
</dbReference>
<dbReference type="PROSITE" id="PS51318">
    <property type="entry name" value="TAT"/>
    <property type="match status" value="1"/>
</dbReference>
<keyword evidence="2 10" id="KW-0436">Ligase</keyword>
<evidence type="ECO:0000256" key="3">
    <source>
        <dbReference type="ARBA" id="ARBA00022705"/>
    </source>
</evidence>
<dbReference type="Gene3D" id="3.30.1490.70">
    <property type="match status" value="1"/>
</dbReference>
<sequence>MTMFRSPRASALSRRAFLLQAASASLLAPEGAVAASNSDRVQLASAWPVGQSPSGYLVSEKFDGVRAVWDGQVLRFRSGRTISAPPWFLSGLPATPLDGELWMARGQFDRVSGAVRKAVPQDAEWRDVNYLVFDAWGRAEPFVQRVDVLMQAIKKAQQPWLIPVAQSVLADNAALQAQLKAVIEQGGEGLVLHRADAFWQAGRTQALFKLKPQPDEEAQVVGYQAGKGRLKGLTGALLVETAQGQRFALGTGLSDAQRRTPPPLGTWVTYSYRDRTPSGLPRFASFVRVRDPE</sequence>
<comment type="catalytic activity">
    <reaction evidence="6">
        <text>ATP + (deoxyribonucleotide)n-3'-hydroxyl + 5'-phospho-(deoxyribonucleotide)m = (deoxyribonucleotide)n+m + AMP + diphosphate.</text>
        <dbReference type="EC" id="6.5.1.1"/>
    </reaction>
</comment>
<evidence type="ECO:0000313" key="10">
    <source>
        <dbReference type="EMBL" id="MDI9234990.1"/>
    </source>
</evidence>
<evidence type="ECO:0000256" key="4">
    <source>
        <dbReference type="ARBA" id="ARBA00022763"/>
    </source>
</evidence>
<dbReference type="NCBIfam" id="NF006592">
    <property type="entry name" value="PRK09125.1"/>
    <property type="match status" value="1"/>
</dbReference>
<dbReference type="GO" id="GO:0003910">
    <property type="term" value="F:DNA ligase (ATP) activity"/>
    <property type="evidence" value="ECO:0007669"/>
    <property type="project" value="UniProtKB-EC"/>
</dbReference>
<keyword evidence="7" id="KW-0732">Signal</keyword>
<evidence type="ECO:0000256" key="7">
    <source>
        <dbReference type="SAM" id="SignalP"/>
    </source>
</evidence>
<evidence type="ECO:0000256" key="6">
    <source>
        <dbReference type="ARBA" id="ARBA00034003"/>
    </source>
</evidence>
<feature type="domain" description="DNA ligase OB-like" evidence="9">
    <location>
        <begin position="226"/>
        <end position="290"/>
    </location>
</feature>
<dbReference type="Gene3D" id="2.40.50.140">
    <property type="entry name" value="Nucleic acid-binding proteins"/>
    <property type="match status" value="1"/>
</dbReference>
<accession>A0ABT6XA76</accession>
<keyword evidence="3" id="KW-0235">DNA replication</keyword>
<comment type="caution">
    <text evidence="10">The sequence shown here is derived from an EMBL/GenBank/DDBJ whole genome shotgun (WGS) entry which is preliminary data.</text>
</comment>
<dbReference type="Gene3D" id="3.30.470.30">
    <property type="entry name" value="DNA ligase/mRNA capping enzyme"/>
    <property type="match status" value="1"/>
</dbReference>
<dbReference type="InterPro" id="IPR029319">
    <property type="entry name" value="DNA_ligase_OB"/>
</dbReference>
<reference evidence="10" key="1">
    <citation type="submission" date="2023-05" db="EMBL/GenBank/DDBJ databases">
        <title>Limnohabitans sp. strain HM2-2 Genome sequencing and assembly.</title>
        <authorList>
            <person name="Jung Y."/>
        </authorList>
    </citation>
    <scope>NUCLEOTIDE SEQUENCE</scope>
    <source>
        <strain evidence="10">HM2-2</strain>
    </source>
</reference>
<dbReference type="SUPFAM" id="SSF56091">
    <property type="entry name" value="DNA ligase/mRNA capping enzyme, catalytic domain"/>
    <property type="match status" value="1"/>
</dbReference>
<evidence type="ECO:0000259" key="8">
    <source>
        <dbReference type="Pfam" id="PF01068"/>
    </source>
</evidence>
<dbReference type="RefSeq" id="WP_283225328.1">
    <property type="nucleotide sequence ID" value="NZ_JASGBH010000011.1"/>
</dbReference>
<feature type="domain" description="ATP-dependent DNA ligase family profile" evidence="8">
    <location>
        <begin position="97"/>
        <end position="211"/>
    </location>
</feature>
<evidence type="ECO:0000259" key="9">
    <source>
        <dbReference type="Pfam" id="PF14743"/>
    </source>
</evidence>
<evidence type="ECO:0000256" key="2">
    <source>
        <dbReference type="ARBA" id="ARBA00022598"/>
    </source>
</evidence>
<dbReference type="InterPro" id="IPR006311">
    <property type="entry name" value="TAT_signal"/>
</dbReference>
<proteinExistence type="predicted"/>
<dbReference type="EC" id="6.5.1.1" evidence="10"/>
<dbReference type="CDD" id="cd07896">
    <property type="entry name" value="Adenylation_kDNA_ligase_like"/>
    <property type="match status" value="1"/>
</dbReference>
<keyword evidence="11" id="KW-1185">Reference proteome</keyword>
<dbReference type="PANTHER" id="PTHR47810:SF1">
    <property type="entry name" value="DNA LIGASE B"/>
    <property type="match status" value="1"/>
</dbReference>
<dbReference type="CDD" id="cd08041">
    <property type="entry name" value="OBF_kDNA_ligase_like"/>
    <property type="match status" value="1"/>
</dbReference>
<evidence type="ECO:0000256" key="5">
    <source>
        <dbReference type="ARBA" id="ARBA00023204"/>
    </source>
</evidence>
<dbReference type="SUPFAM" id="SSF50249">
    <property type="entry name" value="Nucleic acid-binding proteins"/>
    <property type="match status" value="1"/>
</dbReference>
<organism evidence="10 11">
    <name type="scientific">Limnohabitans lacus</name>
    <dbReference type="NCBI Taxonomy" id="3045173"/>
    <lineage>
        <taxon>Bacteria</taxon>
        <taxon>Pseudomonadati</taxon>
        <taxon>Pseudomonadota</taxon>
        <taxon>Betaproteobacteria</taxon>
        <taxon>Burkholderiales</taxon>
        <taxon>Comamonadaceae</taxon>
        <taxon>Limnohabitans</taxon>
    </lineage>
</organism>
<dbReference type="Proteomes" id="UP001431902">
    <property type="component" value="Unassembled WGS sequence"/>
</dbReference>
<dbReference type="PANTHER" id="PTHR47810">
    <property type="entry name" value="DNA LIGASE"/>
    <property type="match status" value="1"/>
</dbReference>
<protein>
    <submittedName>
        <fullName evidence="10">DNA ligase</fullName>
        <ecNumber evidence="10">6.5.1.1</ecNumber>
    </submittedName>
</protein>
<dbReference type="Pfam" id="PF01068">
    <property type="entry name" value="DNA_ligase_A_M"/>
    <property type="match status" value="1"/>
</dbReference>
<dbReference type="Pfam" id="PF14743">
    <property type="entry name" value="DNA_ligase_OB_2"/>
    <property type="match status" value="1"/>
</dbReference>
<dbReference type="InterPro" id="IPR012340">
    <property type="entry name" value="NA-bd_OB-fold"/>
</dbReference>
<name>A0ABT6XA76_9BURK</name>
<feature type="chain" id="PRO_5046783370" evidence="7">
    <location>
        <begin position="35"/>
        <end position="293"/>
    </location>
</feature>
<keyword evidence="4" id="KW-0227">DNA damage</keyword>